<dbReference type="Gene3D" id="3.75.10.10">
    <property type="entry name" value="L-arginine/glycine Amidinotransferase, Chain A"/>
    <property type="match status" value="1"/>
</dbReference>
<dbReference type="AlphaFoldDB" id="A0AAJ1RBR0"/>
<reference evidence="9 10" key="1">
    <citation type="journal article" date="2019" name="Syst. Appl. Microbiol.">
        <title>Oenococcus sicerae sp. nov., isolated from French cider.</title>
        <authorList>
            <person name="Cousin F.J."/>
            <person name="Le Guellec R."/>
            <person name="Chagnot C."/>
            <person name="Goux D."/>
            <person name="Dalmasso M."/>
            <person name="Laplace J.M."/>
            <person name="Cretenet M."/>
        </authorList>
    </citation>
    <scope>NUCLEOTIDE SEQUENCE [LARGE SCALE GENOMIC DNA]</scope>
    <source>
        <strain evidence="9 10">UCMA 15228</strain>
    </source>
</reference>
<dbReference type="Gene3D" id="1.10.3930.10">
    <property type="entry name" value="Arginine deiminase"/>
    <property type="match status" value="1"/>
</dbReference>
<evidence type="ECO:0000313" key="9">
    <source>
        <dbReference type="EMBL" id="QAS70532.1"/>
    </source>
</evidence>
<sequence>MTNETLPINVNSEIGQLKQVILHRPGHEVENLMPETMKSLLFDDIPFLPQAQKEHDAFAAILTKNATEVLYLEKLAAEALQTSPQVKRDFLKQLLSESAFKSGDTYDQLTDYLLDMPAQAMVNQIMAGIRRGKIQTSANSLSRFVNDQTRPFLIDPMPNLYFTRDPAAAIGHGLTISSMTFQARRRESLFMQLIVKHHPRFADQPIHIWRDRDQGTRLEGGDELVLSNHVLAIGISERTSSEAIQDLAKSLFSASAYDTIIAIQIPHAHAMMHLDTVFTMVNRDQFTVYPGIFNEQRKMPIFVLHQDRGNSIKVEHFDDLAAVLKRELGLSELDLILTADGDPVAAAREQWNDGSNTLAIAPGVVVTYDRNYVSNQVLRKHGVKVWEIPSSELSRGRGGPRCMSMPIYRVDLKA</sequence>
<comment type="pathway">
    <text evidence="1 6">Amino-acid degradation; L-arginine degradation via ADI pathway; carbamoyl phosphate from L-arginine: step 1/2.</text>
</comment>
<evidence type="ECO:0000256" key="2">
    <source>
        <dbReference type="ARBA" id="ARBA00010206"/>
    </source>
</evidence>
<dbReference type="Pfam" id="PF02274">
    <property type="entry name" value="ADI"/>
    <property type="match status" value="1"/>
</dbReference>
<reference evidence="8" key="2">
    <citation type="submission" date="2019-01" db="EMBL/GenBank/DDBJ databases">
        <title>Oenococcus sicerae UCMA17102.</title>
        <authorList>
            <person name="Cousin F.J."/>
            <person name="Le Guellec R."/>
            <person name="Cretenet M."/>
        </authorList>
    </citation>
    <scope>NUCLEOTIDE SEQUENCE</scope>
    <source>
        <strain evidence="8">UCMA17102</strain>
    </source>
</reference>
<dbReference type="RefSeq" id="WP_128686998.1">
    <property type="nucleotide sequence ID" value="NZ_CP029684.2"/>
</dbReference>
<dbReference type="EMBL" id="SDWY01000001">
    <property type="protein sequence ID" value="MDN6899847.1"/>
    <property type="molecule type" value="Genomic_DNA"/>
</dbReference>
<dbReference type="PANTHER" id="PTHR47271:SF2">
    <property type="entry name" value="ARGININE DEIMINASE"/>
    <property type="match status" value="1"/>
</dbReference>
<evidence type="ECO:0000313" key="10">
    <source>
        <dbReference type="Proteomes" id="UP000286907"/>
    </source>
</evidence>
<comment type="catalytic activity">
    <reaction evidence="5 6">
        <text>L-arginine + H2O = L-citrulline + NH4(+)</text>
        <dbReference type="Rhea" id="RHEA:19597"/>
        <dbReference type="ChEBI" id="CHEBI:15377"/>
        <dbReference type="ChEBI" id="CHEBI:28938"/>
        <dbReference type="ChEBI" id="CHEBI:32682"/>
        <dbReference type="ChEBI" id="CHEBI:57743"/>
        <dbReference type="EC" id="3.5.3.6"/>
    </reaction>
</comment>
<evidence type="ECO:0000256" key="3">
    <source>
        <dbReference type="ARBA" id="ARBA00022503"/>
    </source>
</evidence>
<keyword evidence="4 6" id="KW-0378">Hydrolase</keyword>
<dbReference type="PRINTS" id="PR01466">
    <property type="entry name" value="ARGDEIMINASE"/>
</dbReference>
<accession>A0AAJ1RBR0</accession>
<dbReference type="SUPFAM" id="SSF55909">
    <property type="entry name" value="Pentein"/>
    <property type="match status" value="1"/>
</dbReference>
<keyword evidence="10" id="KW-1185">Reference proteome</keyword>
<comment type="similarity">
    <text evidence="2 6">Belongs to the arginine deiminase family.</text>
</comment>
<dbReference type="GO" id="GO:0016990">
    <property type="term" value="F:arginine deiminase activity"/>
    <property type="evidence" value="ECO:0007669"/>
    <property type="project" value="UniProtKB-UniRule"/>
</dbReference>
<reference evidence="9" key="3">
    <citation type="submission" date="2020-01" db="EMBL/GenBank/DDBJ databases">
        <authorList>
            <person name="Cousin F.J."/>
            <person name="Le Guellec R."/>
            <person name="Cretenet M."/>
        </authorList>
    </citation>
    <scope>NUCLEOTIDE SEQUENCE</scope>
    <source>
        <strain evidence="9">UCMA 15228</strain>
    </source>
</reference>
<dbReference type="NCBIfam" id="NF002381">
    <property type="entry name" value="PRK01388.1"/>
    <property type="match status" value="1"/>
</dbReference>
<dbReference type="EC" id="3.5.3.6" evidence="6"/>
<dbReference type="Proteomes" id="UP000286907">
    <property type="component" value="Chromosome"/>
</dbReference>
<dbReference type="GO" id="GO:0005737">
    <property type="term" value="C:cytoplasm"/>
    <property type="evidence" value="ECO:0007669"/>
    <property type="project" value="UniProtKB-SubCell"/>
</dbReference>
<name>A0AAJ1RBR0_9LACO</name>
<evidence type="ECO:0000313" key="8">
    <source>
        <dbReference type="EMBL" id="MDN6899847.1"/>
    </source>
</evidence>
<dbReference type="PANTHER" id="PTHR47271">
    <property type="entry name" value="ARGININE DEIMINASE"/>
    <property type="match status" value="1"/>
</dbReference>
<keyword evidence="3 6" id="KW-0056">Arginine metabolism</keyword>
<evidence type="ECO:0000256" key="1">
    <source>
        <dbReference type="ARBA" id="ARBA00005213"/>
    </source>
</evidence>
<comment type="subcellular location">
    <subcellularLocation>
        <location evidence="6">Cytoplasm</location>
    </subcellularLocation>
</comment>
<evidence type="ECO:0000256" key="4">
    <source>
        <dbReference type="ARBA" id="ARBA00022801"/>
    </source>
</evidence>
<dbReference type="HAMAP" id="MF_00242">
    <property type="entry name" value="Arg_deiminase"/>
    <property type="match status" value="1"/>
</dbReference>
<evidence type="ECO:0000256" key="5">
    <source>
        <dbReference type="ARBA" id="ARBA00049429"/>
    </source>
</evidence>
<organism evidence="8 11">
    <name type="scientific">Oenococcus sicerae</name>
    <dbReference type="NCBI Taxonomy" id="2203724"/>
    <lineage>
        <taxon>Bacteria</taxon>
        <taxon>Bacillati</taxon>
        <taxon>Bacillota</taxon>
        <taxon>Bacilli</taxon>
        <taxon>Lactobacillales</taxon>
        <taxon>Lactobacillaceae</taxon>
        <taxon>Oenococcus</taxon>
    </lineage>
</organism>
<dbReference type="InterPro" id="IPR003876">
    <property type="entry name" value="Arg_deiminase"/>
</dbReference>
<dbReference type="Proteomes" id="UP001167919">
    <property type="component" value="Unassembled WGS sequence"/>
</dbReference>
<protein>
    <recommendedName>
        <fullName evidence="6">Arginine deiminase</fullName>
        <shortName evidence="6">ADI</shortName>
        <ecNumber evidence="6">3.5.3.6</ecNumber>
    </recommendedName>
    <alternativeName>
        <fullName evidence="6">Arginine dihydrolase</fullName>
        <shortName evidence="6">AD</shortName>
    </alternativeName>
</protein>
<evidence type="ECO:0000256" key="6">
    <source>
        <dbReference type="HAMAP-Rule" id="MF_00242"/>
    </source>
</evidence>
<dbReference type="GO" id="GO:0019546">
    <property type="term" value="P:L-arginine deiminase pathway"/>
    <property type="evidence" value="ECO:0007669"/>
    <property type="project" value="UniProtKB-UniRule"/>
</dbReference>
<feature type="active site" description="Amidino-cysteine intermediate" evidence="6 7">
    <location>
        <position position="402"/>
    </location>
</feature>
<evidence type="ECO:0000313" key="11">
    <source>
        <dbReference type="Proteomes" id="UP001167919"/>
    </source>
</evidence>
<evidence type="ECO:0000256" key="7">
    <source>
        <dbReference type="PIRSR" id="PIRSR006356-1"/>
    </source>
</evidence>
<dbReference type="EMBL" id="CP029684">
    <property type="protein sequence ID" value="QAS70532.1"/>
    <property type="molecule type" value="Genomic_DNA"/>
</dbReference>
<dbReference type="NCBIfam" id="TIGR01078">
    <property type="entry name" value="arcA"/>
    <property type="match status" value="1"/>
</dbReference>
<dbReference type="PIRSF" id="PIRSF006356">
    <property type="entry name" value="Arg_deiminase"/>
    <property type="match status" value="1"/>
</dbReference>
<gene>
    <name evidence="6 8" type="primary">arcA</name>
    <name evidence="9" type="ORF">DLJ48_08355</name>
    <name evidence="8" type="ORF">EVC35_02355</name>
</gene>
<proteinExistence type="inferred from homology"/>
<keyword evidence="6" id="KW-0963">Cytoplasm</keyword>